<organism evidence="2">
    <name type="scientific">Tanacetum cinerariifolium</name>
    <name type="common">Dalmatian daisy</name>
    <name type="synonym">Chrysanthemum cinerariifolium</name>
    <dbReference type="NCBI Taxonomy" id="118510"/>
    <lineage>
        <taxon>Eukaryota</taxon>
        <taxon>Viridiplantae</taxon>
        <taxon>Streptophyta</taxon>
        <taxon>Embryophyta</taxon>
        <taxon>Tracheophyta</taxon>
        <taxon>Spermatophyta</taxon>
        <taxon>Magnoliopsida</taxon>
        <taxon>eudicotyledons</taxon>
        <taxon>Gunneridae</taxon>
        <taxon>Pentapetalae</taxon>
        <taxon>asterids</taxon>
        <taxon>campanulids</taxon>
        <taxon>Asterales</taxon>
        <taxon>Asteraceae</taxon>
        <taxon>Asteroideae</taxon>
        <taxon>Anthemideae</taxon>
        <taxon>Anthemidinae</taxon>
        <taxon>Tanacetum</taxon>
    </lineage>
</organism>
<evidence type="ECO:0000256" key="1">
    <source>
        <dbReference type="SAM" id="MobiDB-lite"/>
    </source>
</evidence>
<proteinExistence type="predicted"/>
<sequence length="88" mass="9095">HRQLRSGQRDDGRRRAGLHAVHHVGFIAVAGAAADTVAQRAVRPGDRTVAGAAVPQPWLPSLADGDGGGRHSGGQPGAVHLWQRAASI</sequence>
<comment type="caution">
    <text evidence="2">The sequence shown here is derived from an EMBL/GenBank/DDBJ whole genome shotgun (WGS) entry which is preliminary data.</text>
</comment>
<evidence type="ECO:0000313" key="2">
    <source>
        <dbReference type="EMBL" id="GFD52349.1"/>
    </source>
</evidence>
<protein>
    <submittedName>
        <fullName evidence="2">Uncharacterized protein</fullName>
    </submittedName>
</protein>
<reference evidence="2" key="1">
    <citation type="journal article" date="2019" name="Sci. Rep.">
        <title>Draft genome of Tanacetum cinerariifolium, the natural source of mosquito coil.</title>
        <authorList>
            <person name="Yamashiro T."/>
            <person name="Shiraishi A."/>
            <person name="Satake H."/>
            <person name="Nakayama K."/>
        </authorList>
    </citation>
    <scope>NUCLEOTIDE SEQUENCE</scope>
</reference>
<dbReference type="AlphaFoldDB" id="A0A699WYU1"/>
<feature type="region of interest" description="Disordered" evidence="1">
    <location>
        <begin position="48"/>
        <end position="78"/>
    </location>
</feature>
<accession>A0A699WYU1</accession>
<feature type="non-terminal residue" evidence="2">
    <location>
        <position position="1"/>
    </location>
</feature>
<gene>
    <name evidence="2" type="ORF">Tci_924318</name>
</gene>
<name>A0A699WYU1_TANCI</name>
<dbReference type="EMBL" id="BKCJ011781212">
    <property type="protein sequence ID" value="GFD52349.1"/>
    <property type="molecule type" value="Genomic_DNA"/>
</dbReference>